<evidence type="ECO:0000313" key="7">
    <source>
        <dbReference type="EMBL" id="MBP1849925.1"/>
    </source>
</evidence>
<organism evidence="7 8">
    <name type="scientific">Rhizobium halophytocola</name>
    <dbReference type="NCBI Taxonomy" id="735519"/>
    <lineage>
        <taxon>Bacteria</taxon>
        <taxon>Pseudomonadati</taxon>
        <taxon>Pseudomonadota</taxon>
        <taxon>Alphaproteobacteria</taxon>
        <taxon>Hyphomicrobiales</taxon>
        <taxon>Rhizobiaceae</taxon>
        <taxon>Rhizobium/Agrobacterium group</taxon>
        <taxon>Rhizobium</taxon>
    </lineage>
</organism>
<evidence type="ECO:0000256" key="4">
    <source>
        <dbReference type="ARBA" id="ARBA00023002"/>
    </source>
</evidence>
<comment type="caution">
    <text evidence="7">The sequence shown here is derived from an EMBL/GenBank/DDBJ whole genome shotgun (WGS) entry which is preliminary data.</text>
</comment>
<dbReference type="RefSeq" id="WP_209943396.1">
    <property type="nucleotide sequence ID" value="NZ_JAGGJU010000003.1"/>
</dbReference>
<reference evidence="7 8" key="1">
    <citation type="submission" date="2021-03" db="EMBL/GenBank/DDBJ databases">
        <title>Genomic Encyclopedia of Type Strains, Phase IV (KMG-IV): sequencing the most valuable type-strain genomes for metagenomic binning, comparative biology and taxonomic classification.</title>
        <authorList>
            <person name="Goeker M."/>
        </authorList>
    </citation>
    <scope>NUCLEOTIDE SEQUENCE [LARGE SCALE GENOMIC DNA]</scope>
    <source>
        <strain evidence="7 8">DSM 21600</strain>
    </source>
</reference>
<name>A0ABS4DW79_9HYPH</name>
<accession>A0ABS4DW79</accession>
<dbReference type="GO" id="GO:0018658">
    <property type="term" value="F:salicylate 1-monooxygenase activity"/>
    <property type="evidence" value="ECO:0007669"/>
    <property type="project" value="UniProtKB-EC"/>
</dbReference>
<sequence length="387" mass="42139">MPIKTAAIVGAGVAGLSAALALARHGIESDIIEQAAQLSEVGAGLQISPNASRILDALGVLDTLKDKWNEPDWLNLMDGRRLKPLTALPAGQFAQRRWGAPYGVLHRATLQQALLQAVIDNPLCRLHLDARLLSPDRASVEALTGRAAAMTIGADGVWSVMRAAIANSPKVDFSGNIAWRFTVPRKDAPDFLRAENLMAFLGPDSHLVSYPLRETDAVNVVAITAGATTGETWASKGSDAERAMLVRRFARWHPAVRQFLAGAPDPSFWPLYQAGDGRWHNDRDTVLIGDAAHAMMPFAAQGAGMAIEDAFALASAVATRPLGEALLQFEQMRKPRIAKVRRRADLNRFAYHARGPFRLGRDMVFSLRPPERLAADLDWLYGYRCGL</sequence>
<keyword evidence="5" id="KW-0503">Monooxygenase</keyword>
<dbReference type="PRINTS" id="PR00420">
    <property type="entry name" value="RNGMNOXGNASE"/>
</dbReference>
<dbReference type="SUPFAM" id="SSF54373">
    <property type="entry name" value="FAD-linked reductases, C-terminal domain"/>
    <property type="match status" value="1"/>
</dbReference>
<keyword evidence="8" id="KW-1185">Reference proteome</keyword>
<dbReference type="Pfam" id="PF01494">
    <property type="entry name" value="FAD_binding_3"/>
    <property type="match status" value="1"/>
</dbReference>
<protein>
    <submittedName>
        <fullName evidence="7">Salicylate hydroxylase</fullName>
        <ecNumber evidence="7">1.14.13.1</ecNumber>
    </submittedName>
</protein>
<keyword evidence="4 7" id="KW-0560">Oxidoreductase</keyword>
<proteinExistence type="predicted"/>
<dbReference type="EMBL" id="JAGGJU010000003">
    <property type="protein sequence ID" value="MBP1849925.1"/>
    <property type="molecule type" value="Genomic_DNA"/>
</dbReference>
<keyword evidence="3" id="KW-0274">FAD</keyword>
<evidence type="ECO:0000313" key="8">
    <source>
        <dbReference type="Proteomes" id="UP000759443"/>
    </source>
</evidence>
<dbReference type="Gene3D" id="3.50.50.60">
    <property type="entry name" value="FAD/NAD(P)-binding domain"/>
    <property type="match status" value="1"/>
</dbReference>
<evidence type="ECO:0000256" key="2">
    <source>
        <dbReference type="ARBA" id="ARBA00022630"/>
    </source>
</evidence>
<evidence type="ECO:0000256" key="3">
    <source>
        <dbReference type="ARBA" id="ARBA00022827"/>
    </source>
</evidence>
<dbReference type="InterPro" id="IPR050493">
    <property type="entry name" value="FAD-dep_Monooxygenase_BioMet"/>
</dbReference>
<gene>
    <name evidence="7" type="ORF">J2Z17_001346</name>
</gene>
<dbReference type="Proteomes" id="UP000759443">
    <property type="component" value="Unassembled WGS sequence"/>
</dbReference>
<feature type="domain" description="FAD-binding" evidence="6">
    <location>
        <begin position="6"/>
        <end position="343"/>
    </location>
</feature>
<keyword evidence="2" id="KW-0285">Flavoprotein</keyword>
<evidence type="ECO:0000256" key="5">
    <source>
        <dbReference type="ARBA" id="ARBA00023033"/>
    </source>
</evidence>
<dbReference type="PANTHER" id="PTHR13789:SF318">
    <property type="entry name" value="GERANYLGERANYL DIPHOSPHATE REDUCTASE"/>
    <property type="match status" value="1"/>
</dbReference>
<evidence type="ECO:0000256" key="1">
    <source>
        <dbReference type="ARBA" id="ARBA00001974"/>
    </source>
</evidence>
<dbReference type="SUPFAM" id="SSF51905">
    <property type="entry name" value="FAD/NAD(P)-binding domain"/>
    <property type="match status" value="1"/>
</dbReference>
<comment type="cofactor">
    <cofactor evidence="1">
        <name>FAD</name>
        <dbReference type="ChEBI" id="CHEBI:57692"/>
    </cofactor>
</comment>
<dbReference type="InterPro" id="IPR036188">
    <property type="entry name" value="FAD/NAD-bd_sf"/>
</dbReference>
<dbReference type="InterPro" id="IPR002938">
    <property type="entry name" value="FAD-bd"/>
</dbReference>
<evidence type="ECO:0000259" key="6">
    <source>
        <dbReference type="Pfam" id="PF01494"/>
    </source>
</evidence>
<dbReference type="PANTHER" id="PTHR13789">
    <property type="entry name" value="MONOOXYGENASE"/>
    <property type="match status" value="1"/>
</dbReference>
<dbReference type="EC" id="1.14.13.1" evidence="7"/>